<reference evidence="2 3" key="1">
    <citation type="submission" date="2019-11" db="EMBL/GenBank/DDBJ databases">
        <title>Comparative genomics of hydrocarbon-degrading Desulfosarcina strains.</title>
        <authorList>
            <person name="Watanabe M."/>
            <person name="Kojima H."/>
            <person name="Fukui M."/>
        </authorList>
    </citation>
    <scope>NUCLEOTIDE SEQUENCE [LARGE SCALE GENOMIC DNA]</scope>
    <source>
        <strain evidence="3">oXyS1</strain>
    </source>
</reference>
<sequence>MVLKRGGIWTLFEVSWAVATPEFSGTIEPTPLIGKTQILDPDTGRRLMVHDTIDETVDHFIPRLKKWVVLQRKPNSEKKVAILYLIGVEPVWDAMGRVKGRRVIPGSRLGRPRIDVLINPSGLYRDVFPDKLIFLDEAVQKAMVQTDIENLLAKNKAIIKKALMDAGIGEKEAETQSRFRIFTEKVGSYIKKQLRFADRYALRKSQLVCYVK</sequence>
<dbReference type="PANTHER" id="PTHR44119:SF4">
    <property type="entry name" value="AEROBIC COBALTOCHELATASE SUBUNIT COBN"/>
    <property type="match status" value="1"/>
</dbReference>
<name>A0A5K8AIS6_9BACT</name>
<dbReference type="PANTHER" id="PTHR44119">
    <property type="entry name" value="MAGNESIUM-CHELATASE SUBUNIT CHLH, CHLOROPLASTIC"/>
    <property type="match status" value="1"/>
</dbReference>
<dbReference type="AlphaFoldDB" id="A0A5K8AIS6"/>
<dbReference type="RefSeq" id="WP_162459152.1">
    <property type="nucleotide sequence ID" value="NZ_AP021879.1"/>
</dbReference>
<dbReference type="Proteomes" id="UP000422108">
    <property type="component" value="Chromosome"/>
</dbReference>
<accession>A0A5K8AIS6</accession>
<feature type="domain" description="CobN/magnesium chelatase" evidence="1">
    <location>
        <begin position="82"/>
        <end position="190"/>
    </location>
</feature>
<protein>
    <recommendedName>
        <fullName evidence="1">CobN/magnesium chelatase domain-containing protein</fullName>
    </recommendedName>
</protein>
<evidence type="ECO:0000313" key="2">
    <source>
        <dbReference type="EMBL" id="BBO92468.1"/>
    </source>
</evidence>
<keyword evidence="3" id="KW-1185">Reference proteome</keyword>
<organism evidence="2 3">
    <name type="scientific">Desulfosarcina ovata subsp. ovata</name>
    <dbReference type="NCBI Taxonomy" id="2752305"/>
    <lineage>
        <taxon>Bacteria</taxon>
        <taxon>Pseudomonadati</taxon>
        <taxon>Thermodesulfobacteriota</taxon>
        <taxon>Desulfobacteria</taxon>
        <taxon>Desulfobacterales</taxon>
        <taxon>Desulfosarcinaceae</taxon>
        <taxon>Desulfosarcina</taxon>
    </lineage>
</organism>
<proteinExistence type="predicted"/>
<gene>
    <name evidence="2" type="ORF">DSCOOX_56480</name>
</gene>
<evidence type="ECO:0000259" key="1">
    <source>
        <dbReference type="Pfam" id="PF02514"/>
    </source>
</evidence>
<dbReference type="InterPro" id="IPR003672">
    <property type="entry name" value="CobN/Mg_chltase"/>
</dbReference>
<dbReference type="EMBL" id="AP021879">
    <property type="protein sequence ID" value="BBO92468.1"/>
    <property type="molecule type" value="Genomic_DNA"/>
</dbReference>
<dbReference type="Pfam" id="PF02514">
    <property type="entry name" value="CobN-Mg_chel"/>
    <property type="match status" value="1"/>
</dbReference>
<evidence type="ECO:0000313" key="3">
    <source>
        <dbReference type="Proteomes" id="UP000422108"/>
    </source>
</evidence>